<feature type="compositionally biased region" description="Low complexity" evidence="1">
    <location>
        <begin position="56"/>
        <end position="70"/>
    </location>
</feature>
<reference evidence="3 4" key="1">
    <citation type="submission" date="2015-07" db="EMBL/GenBank/DDBJ databases">
        <title>Genome sequencing of Kibdelosporangium phytohabitans.</title>
        <authorList>
            <person name="Qin S."/>
            <person name="Xing K."/>
        </authorList>
    </citation>
    <scope>NUCLEOTIDE SEQUENCE [LARGE SCALE GENOMIC DNA]</scope>
    <source>
        <strain evidence="3 4">KLBMP1111</strain>
    </source>
</reference>
<gene>
    <name evidence="3" type="ORF">AOZ06_23655</name>
</gene>
<dbReference type="AlphaFoldDB" id="A0A0N9HQS2"/>
<feature type="region of interest" description="Disordered" evidence="1">
    <location>
        <begin position="150"/>
        <end position="175"/>
    </location>
</feature>
<organism evidence="3 4">
    <name type="scientific">Kibdelosporangium phytohabitans</name>
    <dbReference type="NCBI Taxonomy" id="860235"/>
    <lineage>
        <taxon>Bacteria</taxon>
        <taxon>Bacillati</taxon>
        <taxon>Actinomycetota</taxon>
        <taxon>Actinomycetes</taxon>
        <taxon>Pseudonocardiales</taxon>
        <taxon>Pseudonocardiaceae</taxon>
        <taxon>Kibdelosporangium</taxon>
    </lineage>
</organism>
<dbReference type="KEGG" id="kphy:AOZ06_23655"/>
<dbReference type="EMBL" id="CP012752">
    <property type="protein sequence ID" value="ALG09502.1"/>
    <property type="molecule type" value="Genomic_DNA"/>
</dbReference>
<accession>A0A0N9HQS2</accession>
<keyword evidence="2" id="KW-0732">Signal</keyword>
<dbReference type="Proteomes" id="UP000063699">
    <property type="component" value="Chromosome"/>
</dbReference>
<proteinExistence type="predicted"/>
<feature type="signal peptide" evidence="2">
    <location>
        <begin position="1"/>
        <end position="22"/>
    </location>
</feature>
<sequence>MTAVAFLAMVATALVTVMDSTAARDRDQPAGLPAGAALVSLPRALHSGERAEPEKATQASTASPAPAVTPEGLAATPYFHCTTGGESRTCGERTRTHGNPFPVAIAQPEDAGALTGVKFSAAEKSAYSNGSPAIAAMTSPGEVELVAESRTTEPASFGVPRPIQSPVDNRSKLPR</sequence>
<name>A0A0N9HQS2_9PSEU</name>
<feature type="region of interest" description="Disordered" evidence="1">
    <location>
        <begin position="48"/>
        <end position="72"/>
    </location>
</feature>
<evidence type="ECO:0000313" key="4">
    <source>
        <dbReference type="Proteomes" id="UP000063699"/>
    </source>
</evidence>
<evidence type="ECO:0000313" key="3">
    <source>
        <dbReference type="EMBL" id="ALG09502.1"/>
    </source>
</evidence>
<dbReference type="RefSeq" id="WP_054291406.1">
    <property type="nucleotide sequence ID" value="NZ_CP012752.1"/>
</dbReference>
<evidence type="ECO:0000256" key="1">
    <source>
        <dbReference type="SAM" id="MobiDB-lite"/>
    </source>
</evidence>
<feature type="chain" id="PRO_5006035391" evidence="2">
    <location>
        <begin position="23"/>
        <end position="175"/>
    </location>
</feature>
<keyword evidence="4" id="KW-1185">Reference proteome</keyword>
<protein>
    <submittedName>
        <fullName evidence="3">Uncharacterized protein</fullName>
    </submittedName>
</protein>
<evidence type="ECO:0000256" key="2">
    <source>
        <dbReference type="SAM" id="SignalP"/>
    </source>
</evidence>